<name>A0ABS9S052_9GAMM</name>
<proteinExistence type="predicted"/>
<protein>
    <submittedName>
        <fullName evidence="1">Uncharacterized protein</fullName>
    </submittedName>
</protein>
<gene>
    <name evidence="1" type="ORF">MKP05_20535</name>
</gene>
<evidence type="ECO:0000313" key="1">
    <source>
        <dbReference type="EMBL" id="MCH4565488.1"/>
    </source>
</evidence>
<keyword evidence="2" id="KW-1185">Reference proteome</keyword>
<comment type="caution">
    <text evidence="1">The sequence shown here is derived from an EMBL/GenBank/DDBJ whole genome shotgun (WGS) entry which is preliminary data.</text>
</comment>
<dbReference type="EMBL" id="JAKVPY010000045">
    <property type="protein sequence ID" value="MCH4565488.1"/>
    <property type="molecule type" value="Genomic_DNA"/>
</dbReference>
<dbReference type="RefSeq" id="WP_240570024.1">
    <property type="nucleotide sequence ID" value="NZ_JAKVPY010000045.1"/>
</dbReference>
<sequence length="53" mass="5541">MIRHDNFLDIYRLAAADSGTAKSDTDACVANPTSEAHVTRLVVLAIAIALSAA</sequence>
<dbReference type="Proteomes" id="UP001202117">
    <property type="component" value="Unassembled WGS sequence"/>
</dbReference>
<reference evidence="1 2" key="1">
    <citation type="submission" date="2022-02" db="EMBL/GenBank/DDBJ databases">
        <title>Halomonas fukangensis sp. nov., a halophilic bacterium isolated from a bulk soil of Kalidium foliatum at Fukang.</title>
        <authorList>
            <person name="Huang Y."/>
        </authorList>
    </citation>
    <scope>NUCLEOTIDE SEQUENCE [LARGE SCALE GENOMIC DNA]</scope>
    <source>
        <strain evidence="1 2">EGI 63088</strain>
    </source>
</reference>
<evidence type="ECO:0000313" key="2">
    <source>
        <dbReference type="Proteomes" id="UP001202117"/>
    </source>
</evidence>
<organism evidence="1 2">
    <name type="scientific">Halomonas flagellata</name>
    <dbReference type="NCBI Taxonomy" id="2920385"/>
    <lineage>
        <taxon>Bacteria</taxon>
        <taxon>Pseudomonadati</taxon>
        <taxon>Pseudomonadota</taxon>
        <taxon>Gammaproteobacteria</taxon>
        <taxon>Oceanospirillales</taxon>
        <taxon>Halomonadaceae</taxon>
        <taxon>Halomonas</taxon>
    </lineage>
</organism>
<accession>A0ABS9S052</accession>